<feature type="transmembrane region" description="Helical" evidence="1">
    <location>
        <begin position="64"/>
        <end position="85"/>
    </location>
</feature>
<dbReference type="RefSeq" id="WP_345151804.1">
    <property type="nucleotide sequence ID" value="NZ_BAABEO010000019.1"/>
</dbReference>
<proteinExistence type="predicted"/>
<evidence type="ECO:0000313" key="3">
    <source>
        <dbReference type="Proteomes" id="UP001500752"/>
    </source>
</evidence>
<accession>A0ABP7CJV9</accession>
<keyword evidence="1" id="KW-0812">Transmembrane</keyword>
<keyword evidence="1" id="KW-1133">Transmembrane helix</keyword>
<sequence length="135" mass="14207">MSEQRRRHLRNTPTPVVPANFVHIERPANRSLGVAVAGLVTLSALALAVVFALVAFLFTPEGTVVYVWAAAAGAALGAAAALSALRRSGRSRREDFVRCGGDPTGMSDLMFGVMRGRRAAGGTWEVPPQGSGDYV</sequence>
<dbReference type="EMBL" id="BAABEO010000019">
    <property type="protein sequence ID" value="GAA3689951.1"/>
    <property type="molecule type" value="Genomic_DNA"/>
</dbReference>
<organism evidence="2 3">
    <name type="scientific">Arthrobacter ginkgonis</name>
    <dbReference type="NCBI Taxonomy" id="1630594"/>
    <lineage>
        <taxon>Bacteria</taxon>
        <taxon>Bacillati</taxon>
        <taxon>Actinomycetota</taxon>
        <taxon>Actinomycetes</taxon>
        <taxon>Micrococcales</taxon>
        <taxon>Micrococcaceae</taxon>
        <taxon>Arthrobacter</taxon>
    </lineage>
</organism>
<reference evidence="3" key="1">
    <citation type="journal article" date="2019" name="Int. J. Syst. Evol. Microbiol.">
        <title>The Global Catalogue of Microorganisms (GCM) 10K type strain sequencing project: providing services to taxonomists for standard genome sequencing and annotation.</title>
        <authorList>
            <consortium name="The Broad Institute Genomics Platform"/>
            <consortium name="The Broad Institute Genome Sequencing Center for Infectious Disease"/>
            <person name="Wu L."/>
            <person name="Ma J."/>
        </authorList>
    </citation>
    <scope>NUCLEOTIDE SEQUENCE [LARGE SCALE GENOMIC DNA]</scope>
    <source>
        <strain evidence="3">JCM 30742</strain>
    </source>
</reference>
<keyword evidence="3" id="KW-1185">Reference proteome</keyword>
<comment type="caution">
    <text evidence="2">The sequence shown here is derived from an EMBL/GenBank/DDBJ whole genome shotgun (WGS) entry which is preliminary data.</text>
</comment>
<feature type="transmembrane region" description="Helical" evidence="1">
    <location>
        <begin position="32"/>
        <end position="58"/>
    </location>
</feature>
<evidence type="ECO:0000313" key="2">
    <source>
        <dbReference type="EMBL" id="GAA3689951.1"/>
    </source>
</evidence>
<evidence type="ECO:0000256" key="1">
    <source>
        <dbReference type="SAM" id="Phobius"/>
    </source>
</evidence>
<keyword evidence="1" id="KW-0472">Membrane</keyword>
<name>A0ABP7CJV9_9MICC</name>
<gene>
    <name evidence="2" type="ORF">GCM10023081_29280</name>
</gene>
<protein>
    <submittedName>
        <fullName evidence="2">Uncharacterized protein</fullName>
    </submittedName>
</protein>
<dbReference type="Proteomes" id="UP001500752">
    <property type="component" value="Unassembled WGS sequence"/>
</dbReference>